<organism evidence="2 3">
    <name type="scientific">Coprococcus intestinihominis</name>
    <dbReference type="NCBI Taxonomy" id="3133154"/>
    <lineage>
        <taxon>Bacteria</taxon>
        <taxon>Bacillati</taxon>
        <taxon>Bacillota</taxon>
        <taxon>Clostridia</taxon>
        <taxon>Lachnospirales</taxon>
        <taxon>Lachnospiraceae</taxon>
        <taxon>Coprococcus</taxon>
    </lineage>
</organism>
<dbReference type="EMBL" id="JBBMEK010000167">
    <property type="protein sequence ID" value="MEQ2365854.1"/>
    <property type="molecule type" value="Genomic_DNA"/>
</dbReference>
<dbReference type="Proteomes" id="UP001469749">
    <property type="component" value="Unassembled WGS sequence"/>
</dbReference>
<accession>A0ABV1B5Y7</accession>
<evidence type="ECO:0000313" key="2">
    <source>
        <dbReference type="EMBL" id="MEQ2365854.1"/>
    </source>
</evidence>
<keyword evidence="1" id="KW-0812">Transmembrane</keyword>
<name>A0ABV1B5Y7_9FIRM</name>
<gene>
    <name evidence="2" type="ORF">WMO25_12290</name>
</gene>
<sequence>STSLESSTGKIYNIKVDIGNDGELTQTCKNQIMEISSNLSDTGIEGADNFGNTIEKIALSVKSGNIAFEINNVFANSVEFSIVFSTSDLLPEEEKEWTISVALIFTMTLNSNSGLEFNVVEFTKEHSNILAGAVILVLAGALVVNAIPSIIALFSAGAGTVFGLLIQAL</sequence>
<comment type="caution">
    <text evidence="2">The sequence shown here is derived from an EMBL/GenBank/DDBJ whole genome shotgun (WGS) entry which is preliminary data.</text>
</comment>
<keyword evidence="3" id="KW-1185">Reference proteome</keyword>
<proteinExistence type="predicted"/>
<reference evidence="2 3" key="1">
    <citation type="submission" date="2024-03" db="EMBL/GenBank/DDBJ databases">
        <title>Human intestinal bacterial collection.</title>
        <authorList>
            <person name="Pauvert C."/>
            <person name="Hitch T.C.A."/>
            <person name="Clavel T."/>
        </authorList>
    </citation>
    <scope>NUCLEOTIDE SEQUENCE [LARGE SCALE GENOMIC DNA]</scope>
    <source>
        <strain evidence="2 3">CLA-AA-H190</strain>
    </source>
</reference>
<protein>
    <submittedName>
        <fullName evidence="2">Uncharacterized protein</fullName>
    </submittedName>
</protein>
<evidence type="ECO:0000313" key="3">
    <source>
        <dbReference type="Proteomes" id="UP001469749"/>
    </source>
</evidence>
<feature type="transmembrane region" description="Helical" evidence="1">
    <location>
        <begin position="127"/>
        <end position="144"/>
    </location>
</feature>
<evidence type="ECO:0000256" key="1">
    <source>
        <dbReference type="SAM" id="Phobius"/>
    </source>
</evidence>
<feature type="non-terminal residue" evidence="2">
    <location>
        <position position="1"/>
    </location>
</feature>
<keyword evidence="1" id="KW-0472">Membrane</keyword>
<keyword evidence="1" id="KW-1133">Transmembrane helix</keyword>